<reference evidence="18" key="1">
    <citation type="submission" date="2013-09" db="EMBL/GenBank/DDBJ databases">
        <title>Corchorus olitorius genome sequencing.</title>
        <authorList>
            <person name="Alam M."/>
            <person name="Haque M.S."/>
            <person name="Islam M.S."/>
            <person name="Emdad E.M."/>
            <person name="Islam M.M."/>
            <person name="Ahmed B."/>
            <person name="Halim A."/>
            <person name="Hossen Q.M.M."/>
            <person name="Hossain M.Z."/>
            <person name="Ahmed R."/>
            <person name="Khan M.M."/>
            <person name="Islam R."/>
            <person name="Rashid M.M."/>
            <person name="Khan S.A."/>
            <person name="Rahman M.S."/>
            <person name="Alam M."/>
            <person name="Yahiya A.S."/>
            <person name="Khan M.S."/>
            <person name="Azam M.S."/>
            <person name="Haque T."/>
            <person name="Lashkar M.Z.H."/>
            <person name="Akhand A.I."/>
            <person name="Morshed G."/>
            <person name="Roy S."/>
            <person name="Uddin K.S."/>
            <person name="Rabeya T."/>
            <person name="Hossain A.S."/>
            <person name="Chowdhury A."/>
            <person name="Snigdha A.R."/>
            <person name="Mortoza M.S."/>
            <person name="Matin S.A."/>
            <person name="Hoque S.M.E."/>
            <person name="Islam M.K."/>
            <person name="Roy D.K."/>
            <person name="Haider R."/>
            <person name="Moosa M.M."/>
            <person name="Elias S.M."/>
            <person name="Hasan A.M."/>
            <person name="Jahan S."/>
            <person name="Shafiuddin M."/>
            <person name="Mahmood N."/>
            <person name="Shommy N.S."/>
        </authorList>
    </citation>
    <scope>NUCLEOTIDE SEQUENCE [LARGE SCALE GENOMIC DNA]</scope>
    <source>
        <strain evidence="18">cv. O-4</strain>
    </source>
</reference>
<evidence type="ECO:0000313" key="18">
    <source>
        <dbReference type="Proteomes" id="UP000187203"/>
    </source>
</evidence>
<dbReference type="GO" id="GO:0016020">
    <property type="term" value="C:membrane"/>
    <property type="evidence" value="ECO:0007669"/>
    <property type="project" value="UniProtKB-SubCell"/>
</dbReference>
<keyword evidence="6" id="KW-0812">Transmembrane</keyword>
<evidence type="ECO:0000259" key="16">
    <source>
        <dbReference type="PROSITE" id="PS50089"/>
    </source>
</evidence>
<dbReference type="GO" id="GO:0061630">
    <property type="term" value="F:ubiquitin protein ligase activity"/>
    <property type="evidence" value="ECO:0007669"/>
    <property type="project" value="UniProtKB-EC"/>
</dbReference>
<evidence type="ECO:0000256" key="7">
    <source>
        <dbReference type="ARBA" id="ARBA00022723"/>
    </source>
</evidence>
<keyword evidence="9" id="KW-0833">Ubl conjugation pathway</keyword>
<comment type="similarity">
    <text evidence="13">Belongs to the RING-type zinc finger family. ATL subfamily.</text>
</comment>
<dbReference type="PANTHER" id="PTHR45768">
    <property type="entry name" value="E3 UBIQUITIN-PROTEIN LIGASE RNF13-LIKE"/>
    <property type="match status" value="1"/>
</dbReference>
<dbReference type="Pfam" id="PF13639">
    <property type="entry name" value="zf-RING_2"/>
    <property type="match status" value="1"/>
</dbReference>
<evidence type="ECO:0000256" key="11">
    <source>
        <dbReference type="ARBA" id="ARBA00022989"/>
    </source>
</evidence>
<feature type="signal peptide" evidence="15">
    <location>
        <begin position="1"/>
        <end position="22"/>
    </location>
</feature>
<feature type="domain" description="RING-type" evidence="16">
    <location>
        <begin position="50"/>
        <end position="92"/>
    </location>
</feature>
<keyword evidence="15" id="KW-0732">Signal</keyword>
<evidence type="ECO:0000256" key="14">
    <source>
        <dbReference type="PROSITE-ProRule" id="PRU00175"/>
    </source>
</evidence>
<dbReference type="PROSITE" id="PS50089">
    <property type="entry name" value="ZF_RING_2"/>
    <property type="match status" value="1"/>
</dbReference>
<comment type="subcellular location">
    <subcellularLocation>
        <location evidence="2">Membrane</location>
        <topology evidence="2">Single-pass membrane protein</topology>
    </subcellularLocation>
</comment>
<dbReference type="Gene3D" id="3.30.40.10">
    <property type="entry name" value="Zinc/RING finger domain, C3HC4 (zinc finger)"/>
    <property type="match status" value="1"/>
</dbReference>
<dbReference type="AlphaFoldDB" id="A0A1R3K067"/>
<accession>A0A1R3K067</accession>
<evidence type="ECO:0000313" key="17">
    <source>
        <dbReference type="EMBL" id="OMP00489.1"/>
    </source>
</evidence>
<keyword evidence="18" id="KW-1185">Reference proteome</keyword>
<evidence type="ECO:0000256" key="9">
    <source>
        <dbReference type="ARBA" id="ARBA00022786"/>
    </source>
</evidence>
<dbReference type="InterPro" id="IPR013083">
    <property type="entry name" value="Znf_RING/FYVE/PHD"/>
</dbReference>
<keyword evidence="7" id="KW-0479">Metal-binding</keyword>
<dbReference type="OrthoDB" id="852142at2759"/>
<evidence type="ECO:0000256" key="5">
    <source>
        <dbReference type="ARBA" id="ARBA00022679"/>
    </source>
</evidence>
<evidence type="ECO:0000256" key="8">
    <source>
        <dbReference type="ARBA" id="ARBA00022771"/>
    </source>
</evidence>
<feature type="chain" id="PRO_5010250879" description="RING-type E3 ubiquitin transferase" evidence="15">
    <location>
        <begin position="23"/>
        <end position="95"/>
    </location>
</feature>
<comment type="pathway">
    <text evidence="3">Protein modification; protein ubiquitination.</text>
</comment>
<organism evidence="17 18">
    <name type="scientific">Corchorus olitorius</name>
    <dbReference type="NCBI Taxonomy" id="93759"/>
    <lineage>
        <taxon>Eukaryota</taxon>
        <taxon>Viridiplantae</taxon>
        <taxon>Streptophyta</taxon>
        <taxon>Embryophyta</taxon>
        <taxon>Tracheophyta</taxon>
        <taxon>Spermatophyta</taxon>
        <taxon>Magnoliopsida</taxon>
        <taxon>eudicotyledons</taxon>
        <taxon>Gunneridae</taxon>
        <taxon>Pentapetalae</taxon>
        <taxon>rosids</taxon>
        <taxon>malvids</taxon>
        <taxon>Malvales</taxon>
        <taxon>Malvaceae</taxon>
        <taxon>Grewioideae</taxon>
        <taxon>Apeibeae</taxon>
        <taxon>Corchorus</taxon>
    </lineage>
</organism>
<keyword evidence="12" id="KW-0472">Membrane</keyword>
<evidence type="ECO:0000256" key="13">
    <source>
        <dbReference type="ARBA" id="ARBA00024209"/>
    </source>
</evidence>
<evidence type="ECO:0000256" key="4">
    <source>
        <dbReference type="ARBA" id="ARBA00012483"/>
    </source>
</evidence>
<dbReference type="UniPathway" id="UPA00143"/>
<evidence type="ECO:0000256" key="3">
    <source>
        <dbReference type="ARBA" id="ARBA00004906"/>
    </source>
</evidence>
<dbReference type="PANTHER" id="PTHR45768:SF18">
    <property type="entry name" value="RING-H2 FINGER PROTEIN ATL47-RELATED"/>
    <property type="match status" value="1"/>
</dbReference>
<dbReference type="GO" id="GO:0016567">
    <property type="term" value="P:protein ubiquitination"/>
    <property type="evidence" value="ECO:0007669"/>
    <property type="project" value="UniProtKB-UniPathway"/>
</dbReference>
<evidence type="ECO:0000256" key="6">
    <source>
        <dbReference type="ARBA" id="ARBA00022692"/>
    </source>
</evidence>
<gene>
    <name evidence="17" type="ORF">COLO4_12654</name>
</gene>
<dbReference type="EMBL" id="AWUE01014938">
    <property type="protein sequence ID" value="OMP00489.1"/>
    <property type="molecule type" value="Genomic_DNA"/>
</dbReference>
<protein>
    <recommendedName>
        <fullName evidence="4">RING-type E3 ubiquitin transferase</fullName>
        <ecNumber evidence="4">2.3.2.27</ecNumber>
    </recommendedName>
</protein>
<name>A0A1R3K067_9ROSI</name>
<comment type="caution">
    <text evidence="17">The sequence shown here is derived from an EMBL/GenBank/DDBJ whole genome shotgun (WGS) entry which is preliminary data.</text>
</comment>
<dbReference type="SMART" id="SM00184">
    <property type="entry name" value="RING"/>
    <property type="match status" value="1"/>
</dbReference>
<evidence type="ECO:0000256" key="2">
    <source>
        <dbReference type="ARBA" id="ARBA00004167"/>
    </source>
</evidence>
<dbReference type="SUPFAM" id="SSF57850">
    <property type="entry name" value="RING/U-box"/>
    <property type="match status" value="1"/>
</dbReference>
<keyword evidence="5" id="KW-0808">Transferase</keyword>
<evidence type="ECO:0000256" key="10">
    <source>
        <dbReference type="ARBA" id="ARBA00022833"/>
    </source>
</evidence>
<dbReference type="Proteomes" id="UP000187203">
    <property type="component" value="Unassembled WGS sequence"/>
</dbReference>
<dbReference type="EC" id="2.3.2.27" evidence="4"/>
<keyword evidence="8 14" id="KW-0863">Zinc-finger</keyword>
<keyword evidence="10" id="KW-0862">Zinc</keyword>
<evidence type="ECO:0000256" key="15">
    <source>
        <dbReference type="SAM" id="SignalP"/>
    </source>
</evidence>
<comment type="catalytic activity">
    <reaction evidence="1">
        <text>S-ubiquitinyl-[E2 ubiquitin-conjugating enzyme]-L-cysteine + [acceptor protein]-L-lysine = [E2 ubiquitin-conjugating enzyme]-L-cysteine + N(6)-ubiquitinyl-[acceptor protein]-L-lysine.</text>
        <dbReference type="EC" id="2.3.2.27"/>
    </reaction>
</comment>
<proteinExistence type="inferred from homology"/>
<keyword evidence="11" id="KW-1133">Transmembrane helix</keyword>
<evidence type="ECO:0000256" key="12">
    <source>
        <dbReference type="ARBA" id="ARBA00023136"/>
    </source>
</evidence>
<dbReference type="GO" id="GO:0008270">
    <property type="term" value="F:zinc ion binding"/>
    <property type="evidence" value="ECO:0007669"/>
    <property type="project" value="UniProtKB-KW"/>
</dbReference>
<sequence>MVISGIGFVYTLVLLCKGSLDSQNVNIPANSTNVMYKDINEERKSDEIECAICLEVFKEEDYCRVLPNCKHFFHQPCIDQWLLLHPRCPLCNAVT</sequence>
<dbReference type="STRING" id="93759.A0A1R3K067"/>
<evidence type="ECO:0000256" key="1">
    <source>
        <dbReference type="ARBA" id="ARBA00000900"/>
    </source>
</evidence>
<dbReference type="InterPro" id="IPR001841">
    <property type="entry name" value="Znf_RING"/>
</dbReference>